<dbReference type="PANTHER" id="PTHR42791:SF14">
    <property type="entry name" value="N-ACETYLTRANSFERASE DOMAIN-CONTAINING PROTEIN"/>
    <property type="match status" value="1"/>
</dbReference>
<dbReference type="GO" id="GO:0016747">
    <property type="term" value="F:acyltransferase activity, transferring groups other than amino-acyl groups"/>
    <property type="evidence" value="ECO:0007669"/>
    <property type="project" value="InterPro"/>
</dbReference>
<organism evidence="2 3">
    <name type="scientific">Zymoseptoria tritici ST99CH_1A5</name>
    <dbReference type="NCBI Taxonomy" id="1276529"/>
    <lineage>
        <taxon>Eukaryota</taxon>
        <taxon>Fungi</taxon>
        <taxon>Dikarya</taxon>
        <taxon>Ascomycota</taxon>
        <taxon>Pezizomycotina</taxon>
        <taxon>Dothideomycetes</taxon>
        <taxon>Dothideomycetidae</taxon>
        <taxon>Mycosphaerellales</taxon>
        <taxon>Mycosphaerellaceae</taxon>
        <taxon>Zymoseptoria</taxon>
    </lineage>
</organism>
<dbReference type="Pfam" id="PF00583">
    <property type="entry name" value="Acetyltransf_1"/>
    <property type="match status" value="1"/>
</dbReference>
<dbReference type="Gene3D" id="3.40.630.30">
    <property type="match status" value="1"/>
</dbReference>
<dbReference type="InterPro" id="IPR016181">
    <property type="entry name" value="Acyl_CoA_acyltransferase"/>
</dbReference>
<dbReference type="Proteomes" id="UP000215453">
    <property type="component" value="Chromosome 1"/>
</dbReference>
<sequence>MPFTLTPLLSSKIPSFAALDEAAMSTWPFARAMAHEAQLKGFGSRQALIESMVRETFDRGAQNEVYLKVVDEESGEMVAAAGWRREGKGEVVGERKEERSEGGEEGLETVFRRMGEAWGGFREEWFAGEEIWRRFFWGLAWVDLCLLLTRFVVVDLVVLVTHPYWQRRGAGSMLVEWGCKKADEEGLKCALHASAAGLAVYTKHGFEVVKETDFDLSPYGVEGMEIRRAMIRMPRGQGVQR</sequence>
<reference evidence="2 3" key="1">
    <citation type="submission" date="2016-10" db="EMBL/GenBank/DDBJ databases">
        <authorList>
            <person name="Varghese N."/>
        </authorList>
    </citation>
    <scope>NUCLEOTIDE SEQUENCE [LARGE SCALE GENOMIC DNA]</scope>
</reference>
<dbReference type="SUPFAM" id="SSF55729">
    <property type="entry name" value="Acyl-CoA N-acyltransferases (Nat)"/>
    <property type="match status" value="1"/>
</dbReference>
<dbReference type="InterPro" id="IPR000182">
    <property type="entry name" value="GNAT_dom"/>
</dbReference>
<accession>A0A1Y6L8H1</accession>
<dbReference type="PROSITE" id="PS51186">
    <property type="entry name" value="GNAT"/>
    <property type="match status" value="1"/>
</dbReference>
<protein>
    <recommendedName>
        <fullName evidence="1">N-acetyltransferase domain-containing protein</fullName>
    </recommendedName>
</protein>
<evidence type="ECO:0000313" key="3">
    <source>
        <dbReference type="Proteomes" id="UP000215453"/>
    </source>
</evidence>
<name>A0A1Y6L8H1_ZYMTR</name>
<evidence type="ECO:0000313" key="2">
    <source>
        <dbReference type="EMBL" id="SMY20695.1"/>
    </source>
</evidence>
<dbReference type="EMBL" id="LT882676">
    <property type="protein sequence ID" value="SMY20695.1"/>
    <property type="molecule type" value="Genomic_DNA"/>
</dbReference>
<proteinExistence type="predicted"/>
<feature type="domain" description="N-acetyltransferase" evidence="1">
    <location>
        <begin position="97"/>
        <end position="231"/>
    </location>
</feature>
<dbReference type="PANTHER" id="PTHR42791">
    <property type="entry name" value="GNAT FAMILY ACETYLTRANSFERASE"/>
    <property type="match status" value="1"/>
</dbReference>
<evidence type="ECO:0000259" key="1">
    <source>
        <dbReference type="PROSITE" id="PS51186"/>
    </source>
</evidence>
<dbReference type="AlphaFoldDB" id="A0A1Y6L8H1"/>
<gene>
    <name evidence="2" type="ORF">ZT1A5_G2130</name>
</gene>
<dbReference type="InterPro" id="IPR052523">
    <property type="entry name" value="Trichothecene_AcTrans"/>
</dbReference>